<protein>
    <recommendedName>
        <fullName evidence="4">Low temperature requirement A</fullName>
    </recommendedName>
</protein>
<evidence type="ECO:0000313" key="3">
    <source>
        <dbReference type="Proteomes" id="UP000800041"/>
    </source>
</evidence>
<keyword evidence="1" id="KW-1133">Transmembrane helix</keyword>
<evidence type="ECO:0000256" key="1">
    <source>
        <dbReference type="SAM" id="Phobius"/>
    </source>
</evidence>
<feature type="transmembrane region" description="Helical" evidence="1">
    <location>
        <begin position="497"/>
        <end position="520"/>
    </location>
</feature>
<dbReference type="OrthoDB" id="3177213at2759"/>
<feature type="transmembrane region" description="Helical" evidence="1">
    <location>
        <begin position="183"/>
        <end position="205"/>
    </location>
</feature>
<dbReference type="Pfam" id="PF06772">
    <property type="entry name" value="LtrA"/>
    <property type="match status" value="1"/>
</dbReference>
<accession>A0A6G1HEA4</accession>
<proteinExistence type="predicted"/>
<evidence type="ECO:0008006" key="4">
    <source>
        <dbReference type="Google" id="ProtNLM"/>
    </source>
</evidence>
<sequence>MVHEEEPAETHRYDDVELLEERKKAHIKWIDTPLKDASYGNRYWDQRHEASTVELFFDLYFVANLTTFTANHAIVDIDSLLAYCGFFVIIWATWFQITIHDTRFALDTVYERLCKVLQFIHFVLFALVGANFKPASDPGHEGFGNLRILSVTLCVSRIFLAIQYIVVLGYCRIKLRRELYLPLSLNVVIYLLMAGLYGGIAGGLLHADHIDDARPLYIGWYIGIFLELAGSMAITMIWRTLSFTRTHLHNRMGLLTLIVIGEGAIRVTKTISKVMSRGSLTAEGCLMVFCIILILVFVWTMYFDHHPTGHYGCVRQQLWAVMHLPLNLAIIGVVEGAQQVALVHYMSTNWFYYVDAIQHMCGELHLDGDNLALSLFKMLGHFKFREYLSLMKQVHGIDYSVYEIGHTPGICSVEATQGVQHIAWDPKFPLIQNLTMEFAGGLFLAIDDEDMPPNANPSELLLSSIMTVYIYFWTSVLAILVCFVVMMYLVRRYKADVADYLSIGARFAVVLVACGLLSLYSSESYFDSWLGFISSLAMLPTLVALLLVIIIADRMGSWWSIKRLTKKIARTRLDERDAEIRKARRLMTFDGDSLRPVPTNDPPSRGLSFRNVALT</sequence>
<keyword evidence="1" id="KW-0472">Membrane</keyword>
<feature type="transmembrane region" description="Helical" evidence="1">
    <location>
        <begin position="532"/>
        <end position="552"/>
    </location>
</feature>
<dbReference type="EMBL" id="ML977139">
    <property type="protein sequence ID" value="KAF1991551.1"/>
    <property type="molecule type" value="Genomic_DNA"/>
</dbReference>
<feature type="transmembrane region" description="Helical" evidence="1">
    <location>
        <begin position="80"/>
        <end position="97"/>
    </location>
</feature>
<dbReference type="PANTHER" id="PTHR42101">
    <property type="entry name" value="CHROMOSOME 16, WHOLE GENOME SHOTGUN SEQUENCE"/>
    <property type="match status" value="1"/>
</dbReference>
<feature type="transmembrane region" description="Helical" evidence="1">
    <location>
        <begin position="468"/>
        <end position="490"/>
    </location>
</feature>
<keyword evidence="1" id="KW-0812">Transmembrane</keyword>
<feature type="transmembrane region" description="Helical" evidence="1">
    <location>
        <begin position="148"/>
        <end position="171"/>
    </location>
</feature>
<reference evidence="2" key="1">
    <citation type="journal article" date="2020" name="Stud. Mycol.">
        <title>101 Dothideomycetes genomes: a test case for predicting lifestyles and emergence of pathogens.</title>
        <authorList>
            <person name="Haridas S."/>
            <person name="Albert R."/>
            <person name="Binder M."/>
            <person name="Bloem J."/>
            <person name="Labutti K."/>
            <person name="Salamov A."/>
            <person name="Andreopoulos B."/>
            <person name="Baker S."/>
            <person name="Barry K."/>
            <person name="Bills G."/>
            <person name="Bluhm B."/>
            <person name="Cannon C."/>
            <person name="Castanera R."/>
            <person name="Culley D."/>
            <person name="Daum C."/>
            <person name="Ezra D."/>
            <person name="Gonzalez J."/>
            <person name="Henrissat B."/>
            <person name="Kuo A."/>
            <person name="Liang C."/>
            <person name="Lipzen A."/>
            <person name="Lutzoni F."/>
            <person name="Magnuson J."/>
            <person name="Mondo S."/>
            <person name="Nolan M."/>
            <person name="Ohm R."/>
            <person name="Pangilinan J."/>
            <person name="Park H.-J."/>
            <person name="Ramirez L."/>
            <person name="Alfaro M."/>
            <person name="Sun H."/>
            <person name="Tritt A."/>
            <person name="Yoshinaga Y."/>
            <person name="Zwiers L.-H."/>
            <person name="Turgeon B."/>
            <person name="Goodwin S."/>
            <person name="Spatafora J."/>
            <person name="Crous P."/>
            <person name="Grigoriev I."/>
        </authorList>
    </citation>
    <scope>NUCLEOTIDE SEQUENCE</scope>
    <source>
        <strain evidence="2">CBS 113979</strain>
    </source>
</reference>
<dbReference type="PANTHER" id="PTHR42101:SF1">
    <property type="entry name" value="LOW TEMPERATURE REQUIREMENT A"/>
    <property type="match status" value="1"/>
</dbReference>
<name>A0A6G1HEA4_9PEZI</name>
<dbReference type="AlphaFoldDB" id="A0A6G1HEA4"/>
<evidence type="ECO:0000313" key="2">
    <source>
        <dbReference type="EMBL" id="KAF1991551.1"/>
    </source>
</evidence>
<feature type="transmembrane region" description="Helical" evidence="1">
    <location>
        <begin position="217"/>
        <end position="238"/>
    </location>
</feature>
<feature type="transmembrane region" description="Helical" evidence="1">
    <location>
        <begin position="109"/>
        <end position="128"/>
    </location>
</feature>
<feature type="transmembrane region" description="Helical" evidence="1">
    <location>
        <begin position="280"/>
        <end position="303"/>
    </location>
</feature>
<organism evidence="2 3">
    <name type="scientific">Aulographum hederae CBS 113979</name>
    <dbReference type="NCBI Taxonomy" id="1176131"/>
    <lineage>
        <taxon>Eukaryota</taxon>
        <taxon>Fungi</taxon>
        <taxon>Dikarya</taxon>
        <taxon>Ascomycota</taxon>
        <taxon>Pezizomycotina</taxon>
        <taxon>Dothideomycetes</taxon>
        <taxon>Pleosporomycetidae</taxon>
        <taxon>Aulographales</taxon>
        <taxon>Aulographaceae</taxon>
    </lineage>
</organism>
<gene>
    <name evidence="2" type="ORF">K402DRAFT_459537</name>
</gene>
<dbReference type="InterPro" id="IPR010640">
    <property type="entry name" value="Low_temperature_requirement_A"/>
</dbReference>
<dbReference type="Proteomes" id="UP000800041">
    <property type="component" value="Unassembled WGS sequence"/>
</dbReference>
<keyword evidence="3" id="KW-1185">Reference proteome</keyword>